<evidence type="ECO:0000313" key="1">
    <source>
        <dbReference type="EMBL" id="MEQ2233091.1"/>
    </source>
</evidence>
<accession>A0ABV0TM68</accession>
<organism evidence="1 2">
    <name type="scientific">Ilyodon furcidens</name>
    <name type="common">goldbreast splitfin</name>
    <dbReference type="NCBI Taxonomy" id="33524"/>
    <lineage>
        <taxon>Eukaryota</taxon>
        <taxon>Metazoa</taxon>
        <taxon>Chordata</taxon>
        <taxon>Craniata</taxon>
        <taxon>Vertebrata</taxon>
        <taxon>Euteleostomi</taxon>
        <taxon>Actinopterygii</taxon>
        <taxon>Neopterygii</taxon>
        <taxon>Teleostei</taxon>
        <taxon>Neoteleostei</taxon>
        <taxon>Acanthomorphata</taxon>
        <taxon>Ovalentaria</taxon>
        <taxon>Atherinomorphae</taxon>
        <taxon>Cyprinodontiformes</taxon>
        <taxon>Goodeidae</taxon>
        <taxon>Ilyodon</taxon>
    </lineage>
</organism>
<name>A0ABV0TM68_9TELE</name>
<keyword evidence="2" id="KW-1185">Reference proteome</keyword>
<sequence length="66" mass="7265">MYRVHLEITSKEDAPGTLSLDGKTQSLLKGLYILSGLGTPWDPQNELEDVAWDGDVWGSLLNLLPP</sequence>
<dbReference type="Proteomes" id="UP001482620">
    <property type="component" value="Unassembled WGS sequence"/>
</dbReference>
<comment type="caution">
    <text evidence="1">The sequence shown here is derived from an EMBL/GenBank/DDBJ whole genome shotgun (WGS) entry which is preliminary data.</text>
</comment>
<gene>
    <name evidence="1" type="ORF">ILYODFUR_018286</name>
</gene>
<dbReference type="EMBL" id="JAHRIQ010036523">
    <property type="protein sequence ID" value="MEQ2233091.1"/>
    <property type="molecule type" value="Genomic_DNA"/>
</dbReference>
<evidence type="ECO:0000313" key="2">
    <source>
        <dbReference type="Proteomes" id="UP001482620"/>
    </source>
</evidence>
<protein>
    <submittedName>
        <fullName evidence="1">Uncharacterized protein</fullName>
    </submittedName>
</protein>
<reference evidence="1 2" key="1">
    <citation type="submission" date="2021-06" db="EMBL/GenBank/DDBJ databases">
        <authorList>
            <person name="Palmer J.M."/>
        </authorList>
    </citation>
    <scope>NUCLEOTIDE SEQUENCE [LARGE SCALE GENOMIC DNA]</scope>
    <source>
        <strain evidence="2">if_2019</strain>
        <tissue evidence="1">Muscle</tissue>
    </source>
</reference>
<proteinExistence type="predicted"/>